<sequence>MPHTSTTSCTTQFRGSPLPPSYLCHTVLLFCTQQPHGATPTRFAKQSSASGTAQPAVIALRQSRAVRSTTPLPLTLFKCHIGHFVAQKRSGDRAAARAPM</sequence>
<proteinExistence type="predicted"/>
<reference evidence="1" key="1">
    <citation type="journal article" name="BMC Genomics">
        <title>Long-read sequencing and de novo genome assembly of marine medaka (Oryzias melastigma).</title>
        <authorList>
            <person name="Liang P."/>
            <person name="Saqib H.S.A."/>
            <person name="Ni X."/>
            <person name="Shen Y."/>
        </authorList>
    </citation>
    <scope>NUCLEOTIDE SEQUENCE</scope>
    <source>
        <strain evidence="1">Bigg-433</strain>
    </source>
</reference>
<evidence type="ECO:0000313" key="1">
    <source>
        <dbReference type="EMBL" id="KAF6722055.1"/>
    </source>
</evidence>
<gene>
    <name evidence="1" type="ORF">FQA47_007650</name>
</gene>
<dbReference type="EMBL" id="WKFB01000471">
    <property type="protein sequence ID" value="KAF6722055.1"/>
    <property type="molecule type" value="Genomic_DNA"/>
</dbReference>
<evidence type="ECO:0000313" key="2">
    <source>
        <dbReference type="Proteomes" id="UP000646548"/>
    </source>
</evidence>
<dbReference type="Proteomes" id="UP000646548">
    <property type="component" value="Unassembled WGS sequence"/>
</dbReference>
<comment type="caution">
    <text evidence="1">The sequence shown here is derived from an EMBL/GenBank/DDBJ whole genome shotgun (WGS) entry which is preliminary data.</text>
</comment>
<organism evidence="1 2">
    <name type="scientific">Oryzias melastigma</name>
    <name type="common">Marine medaka</name>
    <dbReference type="NCBI Taxonomy" id="30732"/>
    <lineage>
        <taxon>Eukaryota</taxon>
        <taxon>Metazoa</taxon>
        <taxon>Chordata</taxon>
        <taxon>Craniata</taxon>
        <taxon>Vertebrata</taxon>
        <taxon>Euteleostomi</taxon>
        <taxon>Actinopterygii</taxon>
        <taxon>Neopterygii</taxon>
        <taxon>Teleostei</taxon>
        <taxon>Neoteleostei</taxon>
        <taxon>Acanthomorphata</taxon>
        <taxon>Ovalentaria</taxon>
        <taxon>Atherinomorphae</taxon>
        <taxon>Beloniformes</taxon>
        <taxon>Adrianichthyidae</taxon>
        <taxon>Oryziinae</taxon>
        <taxon>Oryzias</taxon>
    </lineage>
</organism>
<protein>
    <submittedName>
        <fullName evidence="1">Uncharacterized protein</fullName>
    </submittedName>
</protein>
<name>A0A834C7R2_ORYME</name>
<accession>A0A834C7R2</accession>
<dbReference type="AlphaFoldDB" id="A0A834C7R2"/>